<evidence type="ECO:0000313" key="4">
    <source>
        <dbReference type="Proteomes" id="UP000305874"/>
    </source>
</evidence>
<dbReference type="Gene3D" id="1.10.10.10">
    <property type="entry name" value="Winged helix-like DNA-binding domain superfamily/Winged helix DNA-binding domain"/>
    <property type="match status" value="1"/>
</dbReference>
<accession>A0A5S3Z2K4</accession>
<dbReference type="InterPro" id="IPR036390">
    <property type="entry name" value="WH_DNA-bd_sf"/>
</dbReference>
<dbReference type="PANTHER" id="PTHR30537:SF5">
    <property type="entry name" value="HTH-TYPE TRANSCRIPTIONAL ACTIVATOR TTDR-RELATED"/>
    <property type="match status" value="1"/>
</dbReference>
<evidence type="ECO:0000256" key="1">
    <source>
        <dbReference type="ARBA" id="ARBA00009437"/>
    </source>
</evidence>
<dbReference type="SUPFAM" id="SSF53850">
    <property type="entry name" value="Periplasmic binding protein-like II"/>
    <property type="match status" value="1"/>
</dbReference>
<comment type="caution">
    <text evidence="3">The sequence shown here is derived from an EMBL/GenBank/DDBJ whole genome shotgun (WGS) entry which is preliminary data.</text>
</comment>
<dbReference type="InterPro" id="IPR058163">
    <property type="entry name" value="LysR-type_TF_proteobact-type"/>
</dbReference>
<dbReference type="Proteomes" id="UP000305874">
    <property type="component" value="Unassembled WGS sequence"/>
</dbReference>
<evidence type="ECO:0000259" key="2">
    <source>
        <dbReference type="PROSITE" id="PS50931"/>
    </source>
</evidence>
<gene>
    <name evidence="3" type="ORF">CWC05_13975</name>
</gene>
<dbReference type="PROSITE" id="PS50931">
    <property type="entry name" value="HTH_LYSR"/>
    <property type="match status" value="1"/>
</dbReference>
<dbReference type="SUPFAM" id="SSF46785">
    <property type="entry name" value="Winged helix' DNA-binding domain"/>
    <property type="match status" value="1"/>
</dbReference>
<dbReference type="AlphaFoldDB" id="A0A5S3Z2K4"/>
<sequence length="304" mass="34067">MDEINSSTCGALFAYTQCLFTLGDSVMLPSLNAVKTFAVAARKKSFKLAAAELNVSATAVSHQVRNLEQWLGSKLFIRAAQQVQLSAAGEQLYSHIHGAMDDIEQGLMQLKRQQSRLLIHTTSAIATWLMPRIEHYRAQQGELAYQLITSEQIAVTGQELSNEISLRFGDTSTVPASQRVSQASYGLYQAPHKAAESQVFIPTWKQKGLTEPPWQQFIASNNLNEQDFDRQYYDLEFLILQQAIAGRGYAFLPQTFAQDAVQQGLLVQSRWQPVASEQGVYFYQGSKHKTAVAQDFMQWLQDHG</sequence>
<name>A0A5S3Z2K4_9GAMM</name>
<feature type="domain" description="HTH lysR-type" evidence="2">
    <location>
        <begin position="29"/>
        <end position="86"/>
    </location>
</feature>
<dbReference type="Gene3D" id="3.40.190.10">
    <property type="entry name" value="Periplasmic binding protein-like II"/>
    <property type="match status" value="2"/>
</dbReference>
<organism evidence="3 4">
    <name type="scientific">Pseudoalteromonas ruthenica</name>
    <dbReference type="NCBI Taxonomy" id="151081"/>
    <lineage>
        <taxon>Bacteria</taxon>
        <taxon>Pseudomonadati</taxon>
        <taxon>Pseudomonadota</taxon>
        <taxon>Gammaproteobacteria</taxon>
        <taxon>Alteromonadales</taxon>
        <taxon>Pseudoalteromonadaceae</taxon>
        <taxon>Pseudoalteromonas</taxon>
    </lineage>
</organism>
<proteinExistence type="inferred from homology"/>
<reference evidence="3 4" key="1">
    <citation type="submission" date="2017-12" db="EMBL/GenBank/DDBJ databases">
        <authorList>
            <person name="Paulsen S."/>
            <person name="Gram L.K."/>
        </authorList>
    </citation>
    <scope>NUCLEOTIDE SEQUENCE [LARGE SCALE GENOMIC DNA]</scope>
    <source>
        <strain evidence="3 4">S2897</strain>
    </source>
</reference>
<dbReference type="EMBL" id="PNCG01000014">
    <property type="protein sequence ID" value="TMP86509.1"/>
    <property type="molecule type" value="Genomic_DNA"/>
</dbReference>
<dbReference type="InterPro" id="IPR036388">
    <property type="entry name" value="WH-like_DNA-bd_sf"/>
</dbReference>
<dbReference type="PRINTS" id="PR00039">
    <property type="entry name" value="HTHLYSR"/>
</dbReference>
<dbReference type="Pfam" id="PF00126">
    <property type="entry name" value="HTH_1"/>
    <property type="match status" value="1"/>
</dbReference>
<dbReference type="GO" id="GO:0003700">
    <property type="term" value="F:DNA-binding transcription factor activity"/>
    <property type="evidence" value="ECO:0007669"/>
    <property type="project" value="InterPro"/>
</dbReference>
<dbReference type="InterPro" id="IPR000847">
    <property type="entry name" value="LysR_HTH_N"/>
</dbReference>
<dbReference type="PANTHER" id="PTHR30537">
    <property type="entry name" value="HTH-TYPE TRANSCRIPTIONAL REGULATOR"/>
    <property type="match status" value="1"/>
</dbReference>
<dbReference type="STRING" id="151081.TW72_13505"/>
<reference evidence="4" key="2">
    <citation type="submission" date="2019-06" db="EMBL/GenBank/DDBJ databases">
        <title>Co-occurence of chitin degradation, pigmentation and bioactivity in marine Pseudoalteromonas.</title>
        <authorList>
            <person name="Sonnenschein E.C."/>
            <person name="Bech P.K."/>
        </authorList>
    </citation>
    <scope>NUCLEOTIDE SEQUENCE [LARGE SCALE GENOMIC DNA]</scope>
    <source>
        <strain evidence="4">S2897</strain>
    </source>
</reference>
<protein>
    <recommendedName>
        <fullName evidence="2">HTH lysR-type domain-containing protein</fullName>
    </recommendedName>
</protein>
<evidence type="ECO:0000313" key="3">
    <source>
        <dbReference type="EMBL" id="TMP86509.1"/>
    </source>
</evidence>
<comment type="similarity">
    <text evidence="1">Belongs to the LysR transcriptional regulatory family.</text>
</comment>